<dbReference type="EMBL" id="SOFY01000028">
    <property type="protein sequence ID" value="TFC49415.1"/>
    <property type="molecule type" value="Genomic_DNA"/>
</dbReference>
<dbReference type="Pfam" id="PF04480">
    <property type="entry name" value="DUF559"/>
    <property type="match status" value="1"/>
</dbReference>
<accession>A0AAQ2HG34</accession>
<name>A0AAQ2HG34_9MICO</name>
<dbReference type="Proteomes" id="UP000297403">
    <property type="component" value="Unassembled WGS sequence"/>
</dbReference>
<evidence type="ECO:0000259" key="1">
    <source>
        <dbReference type="Pfam" id="PF04480"/>
    </source>
</evidence>
<dbReference type="RefSeq" id="WP_134365541.1">
    <property type="nucleotide sequence ID" value="NZ_SOFY01000028.1"/>
</dbReference>
<dbReference type="Gene3D" id="3.40.960.10">
    <property type="entry name" value="VSR Endonuclease"/>
    <property type="match status" value="1"/>
</dbReference>
<proteinExistence type="predicted"/>
<dbReference type="SUPFAM" id="SSF52980">
    <property type="entry name" value="Restriction endonuclease-like"/>
    <property type="match status" value="1"/>
</dbReference>
<protein>
    <submittedName>
        <fullName evidence="2">DUF559 domain-containing protein</fullName>
    </submittedName>
</protein>
<dbReference type="InterPro" id="IPR011335">
    <property type="entry name" value="Restrct_endonuc-II-like"/>
</dbReference>
<feature type="domain" description="DUF559" evidence="1">
    <location>
        <begin position="205"/>
        <end position="282"/>
    </location>
</feature>
<organism evidence="2 3">
    <name type="scientific">Cryobacterium shii</name>
    <dbReference type="NCBI Taxonomy" id="1259235"/>
    <lineage>
        <taxon>Bacteria</taxon>
        <taxon>Bacillati</taxon>
        <taxon>Actinomycetota</taxon>
        <taxon>Actinomycetes</taxon>
        <taxon>Micrococcales</taxon>
        <taxon>Microbacteriaceae</taxon>
        <taxon>Cryobacterium</taxon>
    </lineage>
</organism>
<sequence>MTWADYFRVNNLQIAETGALNAAGANWRVLRGAVENGFLVRARRGHYALPGTDAHILEAVRLGGRLACVSAAAHAGIFALDSTFAHIHLDANASRLRAPHDRLQQLTADNRDGVELHWGGLLAPTAGTEFSVALTDSLVQIFRCQQPRSAIASLDNALHQRQTTSQDVTAIFAALPGDLQYLRPLIDARSESGQETLLRFVVREAGFDFDIQVEISGVGRVDMVVEGRIVVEADSRQHHDGWEAHVRDRSRDRVLAALGYLSLRVLYRDIVHHPERIVAAITGLLSATGHFRTFIV</sequence>
<gene>
    <name evidence="2" type="ORF">E3O49_06315</name>
</gene>
<keyword evidence="3" id="KW-1185">Reference proteome</keyword>
<evidence type="ECO:0000313" key="3">
    <source>
        <dbReference type="Proteomes" id="UP000297403"/>
    </source>
</evidence>
<evidence type="ECO:0000313" key="2">
    <source>
        <dbReference type="EMBL" id="TFC49415.1"/>
    </source>
</evidence>
<dbReference type="AlphaFoldDB" id="A0AAQ2HG34"/>
<dbReference type="InterPro" id="IPR007569">
    <property type="entry name" value="DUF559"/>
</dbReference>
<comment type="caution">
    <text evidence="2">The sequence shown here is derived from an EMBL/GenBank/DDBJ whole genome shotgun (WGS) entry which is preliminary data.</text>
</comment>
<reference evidence="2 3" key="1">
    <citation type="submission" date="2019-03" db="EMBL/GenBank/DDBJ databases">
        <title>Genomics of glacier-inhabiting Cryobacterium strains.</title>
        <authorList>
            <person name="Liu Q."/>
            <person name="Xin Y.-H."/>
        </authorList>
    </citation>
    <scope>NUCLEOTIDE SEQUENCE [LARGE SCALE GENOMIC DNA]</scope>
    <source>
        <strain evidence="3">TMT1-22</strain>
    </source>
</reference>